<feature type="chain" id="PRO_5040860520" description="Cytidyltransferase-like domain-containing protein" evidence="2">
    <location>
        <begin position="22"/>
        <end position="510"/>
    </location>
</feature>
<dbReference type="GO" id="GO:0004140">
    <property type="term" value="F:dephospho-CoA kinase activity"/>
    <property type="evidence" value="ECO:0007669"/>
    <property type="project" value="TreeGrafter"/>
</dbReference>
<evidence type="ECO:0000259" key="3">
    <source>
        <dbReference type="Pfam" id="PF01467"/>
    </source>
</evidence>
<organism evidence="4 5">
    <name type="scientific">Periconia digitata</name>
    <dbReference type="NCBI Taxonomy" id="1303443"/>
    <lineage>
        <taxon>Eukaryota</taxon>
        <taxon>Fungi</taxon>
        <taxon>Dikarya</taxon>
        <taxon>Ascomycota</taxon>
        <taxon>Pezizomycotina</taxon>
        <taxon>Dothideomycetes</taxon>
        <taxon>Pleosporomycetidae</taxon>
        <taxon>Pleosporales</taxon>
        <taxon>Massarineae</taxon>
        <taxon>Periconiaceae</taxon>
        <taxon>Periconia</taxon>
    </lineage>
</organism>
<proteinExistence type="predicted"/>
<comment type="caution">
    <text evidence="4">The sequence shown here is derived from an EMBL/GenBank/DDBJ whole genome shotgun (WGS) entry which is preliminary data.</text>
</comment>
<dbReference type="Proteomes" id="UP001152607">
    <property type="component" value="Unassembled WGS sequence"/>
</dbReference>
<dbReference type="Pfam" id="PF01467">
    <property type="entry name" value="CTP_transf_like"/>
    <property type="match status" value="1"/>
</dbReference>
<dbReference type="Gene3D" id="3.40.50.620">
    <property type="entry name" value="HUPs"/>
    <property type="match status" value="1"/>
</dbReference>
<dbReference type="AlphaFoldDB" id="A0A9W4ULJ3"/>
<dbReference type="InterPro" id="IPR014729">
    <property type="entry name" value="Rossmann-like_a/b/a_fold"/>
</dbReference>
<sequence length="510" mass="55362">MYSRSVCRVCLSLRLVCSCVSQSMASIGTNGQNCGSLSWHLASLHPIPSHLQTSLPHTTPSHSYSLTHPLTYFCVISPSTPNLLHRTSPLLLPVRPLVTMPPAPPQPLHQALLLLPPAPSPPVFASLNAAYGPTLRTVLSQLARAPERAQERAILDIALPCPHLYGQINAPRGPLYADTQNLVAGLYKLICVIAAQNAIDTEDAEGVDARILLLAYPRDGKLDQASETARPEQESLGPVVELHTLATCDRPWSTVFAVQSEEGEALARNFQSLSPKSKNVQKVRGGIVSVDGSTPATQPAAHVRHAISHHSVAVGGTFDHLHMGHKLLLTMFAFVVVRQDSPSSLTVGITGDALLRNKKYVEFVESWEERQRNTHDFLSGILRFGPAQDGRIRTEALDEPGPNGRAVHVTYPSGLTIKYVEIQDPFGPTITDESISALVISLETRSGGKAVNDKRAEKGWSGLEVFEVDVLDAEEEGSKQVEDDFQGKLSSTEIRKRRSERRAGRGGTDA</sequence>
<evidence type="ECO:0000313" key="5">
    <source>
        <dbReference type="Proteomes" id="UP001152607"/>
    </source>
</evidence>
<dbReference type="EMBL" id="CAOQHR010000007">
    <property type="protein sequence ID" value="CAI6336872.1"/>
    <property type="molecule type" value="Genomic_DNA"/>
</dbReference>
<name>A0A9W4ULJ3_9PLEO</name>
<protein>
    <recommendedName>
        <fullName evidence="3">Cytidyltransferase-like domain-containing protein</fullName>
    </recommendedName>
</protein>
<evidence type="ECO:0000256" key="2">
    <source>
        <dbReference type="SAM" id="SignalP"/>
    </source>
</evidence>
<accession>A0A9W4ULJ3</accession>
<dbReference type="PANTHER" id="PTHR10695">
    <property type="entry name" value="DEPHOSPHO-COA KINASE-RELATED"/>
    <property type="match status" value="1"/>
</dbReference>
<dbReference type="SUPFAM" id="SSF52374">
    <property type="entry name" value="Nucleotidylyl transferase"/>
    <property type="match status" value="1"/>
</dbReference>
<keyword evidence="5" id="KW-1185">Reference proteome</keyword>
<dbReference type="OrthoDB" id="330671at2759"/>
<feature type="region of interest" description="Disordered" evidence="1">
    <location>
        <begin position="476"/>
        <end position="510"/>
    </location>
</feature>
<evidence type="ECO:0000313" key="4">
    <source>
        <dbReference type="EMBL" id="CAI6336872.1"/>
    </source>
</evidence>
<dbReference type="InterPro" id="IPR004821">
    <property type="entry name" value="Cyt_trans-like"/>
</dbReference>
<dbReference type="GO" id="GO:0015937">
    <property type="term" value="P:coenzyme A biosynthetic process"/>
    <property type="evidence" value="ECO:0007669"/>
    <property type="project" value="TreeGrafter"/>
</dbReference>
<evidence type="ECO:0000256" key="1">
    <source>
        <dbReference type="SAM" id="MobiDB-lite"/>
    </source>
</evidence>
<feature type="compositionally biased region" description="Basic and acidic residues" evidence="1">
    <location>
        <begin position="476"/>
        <end position="486"/>
    </location>
</feature>
<gene>
    <name evidence="4" type="ORF">PDIGIT_LOCUS9978</name>
</gene>
<keyword evidence="2" id="KW-0732">Signal</keyword>
<dbReference type="PANTHER" id="PTHR10695:SF46">
    <property type="entry name" value="BIFUNCTIONAL COENZYME A SYNTHASE-RELATED"/>
    <property type="match status" value="1"/>
</dbReference>
<feature type="domain" description="Cytidyltransferase-like" evidence="3">
    <location>
        <begin position="314"/>
        <end position="497"/>
    </location>
</feature>
<feature type="signal peptide" evidence="2">
    <location>
        <begin position="1"/>
        <end position="21"/>
    </location>
</feature>
<reference evidence="4" key="1">
    <citation type="submission" date="2023-01" db="EMBL/GenBank/DDBJ databases">
        <authorList>
            <person name="Van Ghelder C."/>
            <person name="Rancurel C."/>
        </authorList>
    </citation>
    <scope>NUCLEOTIDE SEQUENCE</scope>
    <source>
        <strain evidence="4">CNCM I-4278</strain>
    </source>
</reference>